<accession>N8REF1</accession>
<reference evidence="1 2" key="1">
    <citation type="submission" date="2013-02" db="EMBL/GenBank/DDBJ databases">
        <title>The Genome Sequence of Acinetobacter parvus NIPH 1103.</title>
        <authorList>
            <consortium name="The Broad Institute Genome Sequencing Platform"/>
            <consortium name="The Broad Institute Genome Sequencing Center for Infectious Disease"/>
            <person name="Cerqueira G."/>
            <person name="Feldgarden M."/>
            <person name="Courvalin P."/>
            <person name="Perichon B."/>
            <person name="Grillot-Courvalin C."/>
            <person name="Clermont D."/>
            <person name="Rocha E."/>
            <person name="Yoon E.-J."/>
            <person name="Nemec A."/>
            <person name="Walker B."/>
            <person name="Young S.K."/>
            <person name="Zeng Q."/>
            <person name="Gargeya S."/>
            <person name="Fitzgerald M."/>
            <person name="Haas B."/>
            <person name="Abouelleil A."/>
            <person name="Alvarado L."/>
            <person name="Arachchi H.M."/>
            <person name="Berlin A.M."/>
            <person name="Chapman S.B."/>
            <person name="Dewar J."/>
            <person name="Goldberg J."/>
            <person name="Griggs A."/>
            <person name="Gujja S."/>
            <person name="Hansen M."/>
            <person name="Howarth C."/>
            <person name="Imamovic A."/>
            <person name="Larimer J."/>
            <person name="McCowan C."/>
            <person name="Murphy C."/>
            <person name="Neiman D."/>
            <person name="Pearson M."/>
            <person name="Priest M."/>
            <person name="Roberts A."/>
            <person name="Saif S."/>
            <person name="Shea T."/>
            <person name="Sisk P."/>
            <person name="Sykes S."/>
            <person name="Wortman J."/>
            <person name="Nusbaum C."/>
            <person name="Birren B."/>
        </authorList>
    </citation>
    <scope>NUCLEOTIDE SEQUENCE [LARGE SCALE GENOMIC DNA]</scope>
    <source>
        <strain evidence="1 2">NIPH 1103</strain>
    </source>
</reference>
<dbReference type="EMBL" id="APOL01000042">
    <property type="protein sequence ID" value="ENU32457.1"/>
    <property type="molecule type" value="Genomic_DNA"/>
</dbReference>
<gene>
    <name evidence="1" type="ORF">F989_02437</name>
</gene>
<proteinExistence type="predicted"/>
<organism evidence="1 2">
    <name type="scientific">Acinetobacter parvus NIPH 1103</name>
    <dbReference type="NCBI Taxonomy" id="1217671"/>
    <lineage>
        <taxon>Bacteria</taxon>
        <taxon>Pseudomonadati</taxon>
        <taxon>Pseudomonadota</taxon>
        <taxon>Gammaproteobacteria</taxon>
        <taxon>Moraxellales</taxon>
        <taxon>Moraxellaceae</taxon>
        <taxon>Acinetobacter</taxon>
    </lineage>
</organism>
<comment type="caution">
    <text evidence="1">The sequence shown here is derived from an EMBL/GenBank/DDBJ whole genome shotgun (WGS) entry which is preliminary data.</text>
</comment>
<evidence type="ECO:0000313" key="1">
    <source>
        <dbReference type="EMBL" id="ENU32457.1"/>
    </source>
</evidence>
<dbReference type="Proteomes" id="UP000018426">
    <property type="component" value="Unassembled WGS sequence"/>
</dbReference>
<dbReference type="AlphaFoldDB" id="N8REF1"/>
<dbReference type="PATRIC" id="fig|1217671.3.peg.2398"/>
<protein>
    <submittedName>
        <fullName evidence="1">Uncharacterized protein</fullName>
    </submittedName>
</protein>
<name>N8REF1_9GAMM</name>
<sequence>MRNPIESPTIIYELTTENGGITFPDVLAGKIELFISATDTSAFKFDSCVYDLEMIAPNTDVIRLIEGEVTLSKEVTR</sequence>
<dbReference type="HOGENOM" id="CLU_168044_0_0_6"/>
<evidence type="ECO:0000313" key="2">
    <source>
        <dbReference type="Proteomes" id="UP000018426"/>
    </source>
</evidence>